<organism evidence="1">
    <name type="scientific">Ovis aries</name>
    <name type="common">Sheep</name>
    <dbReference type="NCBI Taxonomy" id="9940"/>
    <lineage>
        <taxon>Eukaryota</taxon>
        <taxon>Metazoa</taxon>
        <taxon>Chordata</taxon>
        <taxon>Craniata</taxon>
        <taxon>Vertebrata</taxon>
        <taxon>Euteleostomi</taxon>
        <taxon>Mammalia</taxon>
        <taxon>Eutheria</taxon>
        <taxon>Laurasiatheria</taxon>
        <taxon>Artiodactyla</taxon>
        <taxon>Ruminantia</taxon>
        <taxon>Pecora</taxon>
        <taxon>Bovidae</taxon>
        <taxon>Caprinae</taxon>
        <taxon>Ovis</taxon>
    </lineage>
</organism>
<name>A0AC11BMW2_SHEEP</name>
<reference evidence="1" key="2">
    <citation type="submission" date="2025-08" db="UniProtKB">
        <authorList>
            <consortium name="Ensembl"/>
        </authorList>
    </citation>
    <scope>IDENTIFICATION</scope>
</reference>
<reference evidence="1" key="1">
    <citation type="submission" date="2020-11" db="EMBL/GenBank/DDBJ databases">
        <authorList>
            <person name="Davenport K.M."/>
            <person name="Bickhart D.M."/>
            <person name="Smith T.P.L."/>
            <person name="Murdoch B.M."/>
            <person name="Rosen B.D."/>
        </authorList>
    </citation>
    <scope>NUCLEOTIDE SEQUENCE [LARGE SCALE GENOMIC DNA]</scope>
    <source>
        <strain evidence="1">OAR_USU_Benz2616</strain>
    </source>
</reference>
<dbReference type="Ensembl" id="ENSOART00020020728.2">
    <property type="protein sequence ID" value="ENSOARP00020017163.2"/>
    <property type="gene ID" value="ENSOARG00020013551.2"/>
</dbReference>
<protein>
    <submittedName>
        <fullName evidence="1">Uncharacterized protein</fullName>
    </submittedName>
</protein>
<sequence>MKGALLVLALLVTRELTFETHEACPMFSAAFSSMALGSKTLLNSTLSLVDATDAENEAIGRIQDCFNEAGFDDKLLNIKSMASGDPGETGWHSCGLRSCLYSFSSLLDFHHLE</sequence>
<accession>A0AC11BMW2</accession>
<proteinExistence type="predicted"/>
<reference evidence="1" key="3">
    <citation type="submission" date="2025-09" db="UniProtKB">
        <authorList>
            <consortium name="Ensembl"/>
        </authorList>
    </citation>
    <scope>IDENTIFICATION</scope>
</reference>
<evidence type="ECO:0000313" key="1">
    <source>
        <dbReference type="Ensembl" id="ENSOARP00020017163.2"/>
    </source>
</evidence>